<name>A0A917Q5S4_9HYPH</name>
<feature type="binding site" evidence="4">
    <location>
        <position position="41"/>
    </location>
    <ligand>
        <name>Fe cation</name>
        <dbReference type="ChEBI" id="CHEBI:24875"/>
    </ligand>
</feature>
<dbReference type="EMBL" id="BMMF01000004">
    <property type="protein sequence ID" value="GGK28855.1"/>
    <property type="molecule type" value="Genomic_DNA"/>
</dbReference>
<organism evidence="5 6">
    <name type="scientific">Salinarimonas ramus</name>
    <dbReference type="NCBI Taxonomy" id="690164"/>
    <lineage>
        <taxon>Bacteria</taxon>
        <taxon>Pseudomonadati</taxon>
        <taxon>Pseudomonadota</taxon>
        <taxon>Alphaproteobacteria</taxon>
        <taxon>Hyphomicrobiales</taxon>
        <taxon>Salinarimonadaceae</taxon>
        <taxon>Salinarimonas</taxon>
    </lineage>
</organism>
<dbReference type="GO" id="GO:0030288">
    <property type="term" value="C:outer membrane-bounded periplasmic space"/>
    <property type="evidence" value="ECO:0007669"/>
    <property type="project" value="TreeGrafter"/>
</dbReference>
<keyword evidence="4" id="KW-0479">Metal-binding</keyword>
<dbReference type="SUPFAM" id="SSF53850">
    <property type="entry name" value="Periplasmic binding protein-like II"/>
    <property type="match status" value="1"/>
</dbReference>
<feature type="binding site" evidence="4">
    <location>
        <position position="228"/>
    </location>
    <ligand>
        <name>Fe cation</name>
        <dbReference type="ChEBI" id="CHEBI:24875"/>
    </ligand>
</feature>
<evidence type="ECO:0000313" key="5">
    <source>
        <dbReference type="EMBL" id="GGK28855.1"/>
    </source>
</evidence>
<keyword evidence="4" id="KW-0408">Iron</keyword>
<dbReference type="Pfam" id="PF13416">
    <property type="entry name" value="SBP_bac_8"/>
    <property type="match status" value="1"/>
</dbReference>
<dbReference type="PANTHER" id="PTHR30006:SF15">
    <property type="entry name" value="IRON-UTILIZATION PERIPLASMIC PROTEIN"/>
    <property type="match status" value="1"/>
</dbReference>
<evidence type="ECO:0000256" key="3">
    <source>
        <dbReference type="ARBA" id="ARBA00022764"/>
    </source>
</evidence>
<dbReference type="InterPro" id="IPR026045">
    <property type="entry name" value="Ferric-bd"/>
</dbReference>
<comment type="caution">
    <text evidence="5">The sequence shown here is derived from an EMBL/GenBank/DDBJ whole genome shotgun (WGS) entry which is preliminary data.</text>
</comment>
<dbReference type="PANTHER" id="PTHR30006">
    <property type="entry name" value="THIAMINE-BINDING PERIPLASMIC PROTEIN-RELATED"/>
    <property type="match status" value="1"/>
</dbReference>
<keyword evidence="6" id="KW-1185">Reference proteome</keyword>
<reference evidence="5 6" key="1">
    <citation type="journal article" date="2014" name="Int. J. Syst. Evol. Microbiol.">
        <title>Complete genome sequence of Corynebacterium casei LMG S-19264T (=DSM 44701T), isolated from a smear-ripened cheese.</title>
        <authorList>
            <consortium name="US DOE Joint Genome Institute (JGI-PGF)"/>
            <person name="Walter F."/>
            <person name="Albersmeier A."/>
            <person name="Kalinowski J."/>
            <person name="Ruckert C."/>
        </authorList>
    </citation>
    <scope>NUCLEOTIDE SEQUENCE [LARGE SCALE GENOMIC DNA]</scope>
    <source>
        <strain evidence="5 6">CGMCC 1.9161</strain>
    </source>
</reference>
<evidence type="ECO:0000313" key="6">
    <source>
        <dbReference type="Proteomes" id="UP000600449"/>
    </source>
</evidence>
<evidence type="ECO:0000256" key="1">
    <source>
        <dbReference type="ARBA" id="ARBA00008520"/>
    </source>
</evidence>
<keyword evidence="2" id="KW-0732">Signal</keyword>
<dbReference type="RefSeq" id="WP_188911121.1">
    <property type="nucleotide sequence ID" value="NZ_BMMF01000004.1"/>
</dbReference>
<dbReference type="InterPro" id="IPR006311">
    <property type="entry name" value="TAT_signal"/>
</dbReference>
<evidence type="ECO:0000256" key="2">
    <source>
        <dbReference type="ARBA" id="ARBA00022729"/>
    </source>
</evidence>
<dbReference type="Gene3D" id="3.40.190.10">
    <property type="entry name" value="Periplasmic binding protein-like II"/>
    <property type="match status" value="2"/>
</dbReference>
<protein>
    <submittedName>
        <fullName evidence="5">Iron deficiency-induced protein A</fullName>
    </submittedName>
</protein>
<gene>
    <name evidence="5" type="primary">idiA</name>
    <name evidence="5" type="ORF">GCM10011322_14080</name>
</gene>
<keyword evidence="3" id="KW-0574">Periplasm</keyword>
<dbReference type="GO" id="GO:0046872">
    <property type="term" value="F:metal ion binding"/>
    <property type="evidence" value="ECO:0007669"/>
    <property type="project" value="UniProtKB-KW"/>
</dbReference>
<dbReference type="PROSITE" id="PS51318">
    <property type="entry name" value="TAT"/>
    <property type="match status" value="1"/>
</dbReference>
<dbReference type="PIRSF" id="PIRSF002825">
    <property type="entry name" value="CfbpA"/>
    <property type="match status" value="1"/>
</dbReference>
<comment type="similarity">
    <text evidence="1">Belongs to the bacterial solute-binding protein 1 family.</text>
</comment>
<sequence>MSNASHARRTLLLGTVLAAGLVGVPTLAAAQGELNLYSSRHYDTDEALYENFTEQTGITINRIEAGADELIERMIAEGANSPADVLLTVDAGRLERAQQAGLFQPVDSEVLEERVPDYLQDPENFWFGFSKRARVIMYACDRVENPPQTYEALADDEWEGRVLSRSSTNIYSQSLTGSILAALGPEATEEWARGLAENFAREPRGGDTDQIRAVAAGEGDLAISNTYYLGNLIRSENPEDRAVAEQICVVFPNQDGRGTHVNISGGGVAANAPNPEAAKLFLEYLASDSAQAYFAEGNSEYPVVEGVAAPEWIQTLGEFQEDDLSAETFAQNNADALMIMDRAGWK</sequence>
<dbReference type="InterPro" id="IPR006059">
    <property type="entry name" value="SBP"/>
</dbReference>
<dbReference type="Proteomes" id="UP000600449">
    <property type="component" value="Unassembled WGS sequence"/>
</dbReference>
<dbReference type="AlphaFoldDB" id="A0A917Q5S4"/>
<dbReference type="CDD" id="cd13542">
    <property type="entry name" value="PBP2_FutA1_ilke"/>
    <property type="match status" value="1"/>
</dbReference>
<feature type="binding site" evidence="4">
    <location>
        <position position="227"/>
    </location>
    <ligand>
        <name>Fe cation</name>
        <dbReference type="ChEBI" id="CHEBI:24875"/>
    </ligand>
</feature>
<evidence type="ECO:0000256" key="4">
    <source>
        <dbReference type="PIRSR" id="PIRSR002825-1"/>
    </source>
</evidence>
<proteinExistence type="inferred from homology"/>
<accession>A0A917Q5S4</accession>